<protein>
    <recommendedName>
        <fullName evidence="4">SDR family NAD(P)-dependent oxidoreductase</fullName>
    </recommendedName>
</protein>
<dbReference type="AlphaFoldDB" id="A0A345XMF9"/>
<dbReference type="Proteomes" id="UP000254425">
    <property type="component" value="Chromosome"/>
</dbReference>
<feature type="compositionally biased region" description="Low complexity" evidence="1">
    <location>
        <begin position="72"/>
        <end position="95"/>
    </location>
</feature>
<feature type="compositionally biased region" description="Low complexity" evidence="1">
    <location>
        <begin position="17"/>
        <end position="30"/>
    </location>
</feature>
<feature type="region of interest" description="Disordered" evidence="1">
    <location>
        <begin position="17"/>
        <end position="124"/>
    </location>
</feature>
<name>A0A345XMF9_9ACTN</name>
<feature type="compositionally biased region" description="Basic residues" evidence="1">
    <location>
        <begin position="31"/>
        <end position="40"/>
    </location>
</feature>
<keyword evidence="3" id="KW-1185">Reference proteome</keyword>
<evidence type="ECO:0000313" key="3">
    <source>
        <dbReference type="Proteomes" id="UP000254425"/>
    </source>
</evidence>
<proteinExistence type="predicted"/>
<gene>
    <name evidence="2" type="ORF">DVA86_09350</name>
</gene>
<sequence>MSSSISLEGRTAVVTGAAAGLGRSKALALAARRRTGRPPTRRPAAPSTGVSSRSPRRTGRSPRRRSTRSSRRTSPTATRTVPSSPAASPTSTRTGRGCPPRRADYAPDSGSGSGSGSGSTSRRA</sequence>
<organism evidence="2 3">
    <name type="scientific">Streptomyces armeniacus</name>
    <dbReference type="NCBI Taxonomy" id="83291"/>
    <lineage>
        <taxon>Bacteria</taxon>
        <taxon>Bacillati</taxon>
        <taxon>Actinomycetota</taxon>
        <taxon>Actinomycetes</taxon>
        <taxon>Kitasatosporales</taxon>
        <taxon>Streptomycetaceae</taxon>
        <taxon>Streptomyces</taxon>
    </lineage>
</organism>
<evidence type="ECO:0000256" key="1">
    <source>
        <dbReference type="SAM" id="MobiDB-lite"/>
    </source>
</evidence>
<dbReference type="Gene3D" id="3.40.50.720">
    <property type="entry name" value="NAD(P)-binding Rossmann-like Domain"/>
    <property type="match status" value="1"/>
</dbReference>
<dbReference type="SUPFAM" id="SSF51735">
    <property type="entry name" value="NAD(P)-binding Rossmann-fold domains"/>
    <property type="match status" value="1"/>
</dbReference>
<feature type="compositionally biased region" description="Low complexity" evidence="1">
    <location>
        <begin position="42"/>
        <end position="53"/>
    </location>
</feature>
<feature type="compositionally biased region" description="Basic residues" evidence="1">
    <location>
        <begin position="54"/>
        <end position="71"/>
    </location>
</feature>
<evidence type="ECO:0000313" key="2">
    <source>
        <dbReference type="EMBL" id="AXK32825.1"/>
    </source>
</evidence>
<accession>A0A345XMF9</accession>
<dbReference type="KEGG" id="sarm:DVA86_09350"/>
<reference evidence="2 3" key="1">
    <citation type="submission" date="2018-07" db="EMBL/GenBank/DDBJ databases">
        <title>Draft genome of the type strain Streptomyces armeniacus ATCC 15676.</title>
        <authorList>
            <person name="Labana P."/>
            <person name="Gosse J.T."/>
            <person name="Boddy C.N."/>
        </authorList>
    </citation>
    <scope>NUCLEOTIDE SEQUENCE [LARGE SCALE GENOMIC DNA]</scope>
    <source>
        <strain evidence="2 3">ATCC 15676</strain>
    </source>
</reference>
<dbReference type="InterPro" id="IPR036291">
    <property type="entry name" value="NAD(P)-bd_dom_sf"/>
</dbReference>
<evidence type="ECO:0008006" key="4">
    <source>
        <dbReference type="Google" id="ProtNLM"/>
    </source>
</evidence>
<dbReference type="EMBL" id="CP031320">
    <property type="protein sequence ID" value="AXK32825.1"/>
    <property type="molecule type" value="Genomic_DNA"/>
</dbReference>